<protein>
    <submittedName>
        <fullName evidence="2">Uncharacterized protein</fullName>
    </submittedName>
</protein>
<keyword evidence="1" id="KW-0472">Membrane</keyword>
<keyword evidence="1" id="KW-0812">Transmembrane</keyword>
<comment type="caution">
    <text evidence="2">The sequence shown here is derived from an EMBL/GenBank/DDBJ whole genome shotgun (WGS) entry which is preliminary data.</text>
</comment>
<keyword evidence="3" id="KW-1185">Reference proteome</keyword>
<evidence type="ECO:0000256" key="1">
    <source>
        <dbReference type="SAM" id="Phobius"/>
    </source>
</evidence>
<proteinExistence type="predicted"/>
<feature type="transmembrane region" description="Helical" evidence="1">
    <location>
        <begin position="32"/>
        <end position="54"/>
    </location>
</feature>
<dbReference type="GeneID" id="81124873"/>
<organism evidence="2 3">
    <name type="scientific">Halobaculum lipolyticum</name>
    <dbReference type="NCBI Taxonomy" id="3032001"/>
    <lineage>
        <taxon>Archaea</taxon>
        <taxon>Methanobacteriati</taxon>
        <taxon>Methanobacteriota</taxon>
        <taxon>Stenosarchaea group</taxon>
        <taxon>Halobacteria</taxon>
        <taxon>Halobacteriales</taxon>
        <taxon>Haloferacaceae</taxon>
        <taxon>Halobaculum</taxon>
    </lineage>
</organism>
<gene>
    <name evidence="2" type="ORF">ACFQL9_11155</name>
</gene>
<name>A0ABD5WCL8_9EURY</name>
<dbReference type="Proteomes" id="UP001596461">
    <property type="component" value="Unassembled WGS sequence"/>
</dbReference>
<dbReference type="AlphaFoldDB" id="A0ABD5WCL8"/>
<accession>A0ABD5WCL8</accession>
<dbReference type="RefSeq" id="WP_284032966.1">
    <property type="nucleotide sequence ID" value="NZ_CP126154.1"/>
</dbReference>
<dbReference type="PROSITE" id="PS51257">
    <property type="entry name" value="PROKAR_LIPOPROTEIN"/>
    <property type="match status" value="1"/>
</dbReference>
<sequence length="90" mass="8978">MTPRAVSLGGFALSGACQVCLGAVEYVRGGGLADAGLSVGVGLFAAWFFGRLLVDGNDLNGLADRPLFALFGALVGLGSAAFLAFTVVSP</sequence>
<evidence type="ECO:0000313" key="3">
    <source>
        <dbReference type="Proteomes" id="UP001596461"/>
    </source>
</evidence>
<evidence type="ECO:0000313" key="2">
    <source>
        <dbReference type="EMBL" id="MFC7070200.1"/>
    </source>
</evidence>
<reference evidence="2 3" key="1">
    <citation type="journal article" date="2019" name="Int. J. Syst. Evol. Microbiol.">
        <title>The Global Catalogue of Microorganisms (GCM) 10K type strain sequencing project: providing services to taxonomists for standard genome sequencing and annotation.</title>
        <authorList>
            <consortium name="The Broad Institute Genomics Platform"/>
            <consortium name="The Broad Institute Genome Sequencing Center for Infectious Disease"/>
            <person name="Wu L."/>
            <person name="Ma J."/>
        </authorList>
    </citation>
    <scope>NUCLEOTIDE SEQUENCE [LARGE SCALE GENOMIC DNA]</scope>
    <source>
        <strain evidence="2 3">DT31</strain>
    </source>
</reference>
<keyword evidence="1" id="KW-1133">Transmembrane helix</keyword>
<feature type="transmembrane region" description="Helical" evidence="1">
    <location>
        <begin position="66"/>
        <end position="88"/>
    </location>
</feature>
<dbReference type="EMBL" id="JBHTAH010000008">
    <property type="protein sequence ID" value="MFC7070200.1"/>
    <property type="molecule type" value="Genomic_DNA"/>
</dbReference>